<dbReference type="EMBL" id="LAZR01020519">
    <property type="protein sequence ID" value="KKL88596.1"/>
    <property type="molecule type" value="Genomic_DNA"/>
</dbReference>
<dbReference type="GO" id="GO:0016887">
    <property type="term" value="F:ATP hydrolysis activity"/>
    <property type="evidence" value="ECO:0007669"/>
    <property type="project" value="InterPro"/>
</dbReference>
<feature type="non-terminal residue" evidence="3">
    <location>
        <position position="753"/>
    </location>
</feature>
<evidence type="ECO:0000313" key="3">
    <source>
        <dbReference type="EMBL" id="KKL88596.1"/>
    </source>
</evidence>
<dbReference type="Gene3D" id="3.40.50.300">
    <property type="entry name" value="P-loop containing nucleotide triphosphate hydrolases"/>
    <property type="match status" value="1"/>
</dbReference>
<reference evidence="3" key="1">
    <citation type="journal article" date="2015" name="Nature">
        <title>Complex archaea that bridge the gap between prokaryotes and eukaryotes.</title>
        <authorList>
            <person name="Spang A."/>
            <person name="Saw J.H."/>
            <person name="Jorgensen S.L."/>
            <person name="Zaremba-Niedzwiedzka K."/>
            <person name="Martijn J."/>
            <person name="Lind A.E."/>
            <person name="van Eijk R."/>
            <person name="Schleper C."/>
            <person name="Guy L."/>
            <person name="Ettema T.J."/>
        </authorList>
    </citation>
    <scope>NUCLEOTIDE SEQUENCE</scope>
</reference>
<accession>A0A0F9GDK5</accession>
<proteinExistence type="predicted"/>
<evidence type="ECO:0000259" key="1">
    <source>
        <dbReference type="Pfam" id="PF00149"/>
    </source>
</evidence>
<dbReference type="Gene3D" id="3.60.21.10">
    <property type="match status" value="1"/>
</dbReference>
<protein>
    <submittedName>
        <fullName evidence="3">Uncharacterized protein</fullName>
    </submittedName>
</protein>
<feature type="domain" description="Calcineurin-like phosphoesterase" evidence="1">
    <location>
        <begin position="3"/>
        <end position="92"/>
    </location>
</feature>
<dbReference type="Pfam" id="PF13476">
    <property type="entry name" value="AAA_23"/>
    <property type="match status" value="1"/>
</dbReference>
<dbReference type="PANTHER" id="PTHR32114">
    <property type="entry name" value="ABC TRANSPORTER ABCH.3"/>
    <property type="match status" value="1"/>
</dbReference>
<dbReference type="InterPro" id="IPR027417">
    <property type="entry name" value="P-loop_NTPase"/>
</dbReference>
<dbReference type="SUPFAM" id="SSF56300">
    <property type="entry name" value="Metallo-dependent phosphatases"/>
    <property type="match status" value="1"/>
</dbReference>
<dbReference type="SUPFAM" id="SSF52540">
    <property type="entry name" value="P-loop containing nucleoside triphosphate hydrolases"/>
    <property type="match status" value="1"/>
</dbReference>
<dbReference type="Pfam" id="PF00149">
    <property type="entry name" value="Metallophos"/>
    <property type="match status" value="1"/>
</dbReference>
<dbReference type="InterPro" id="IPR029052">
    <property type="entry name" value="Metallo-depent_PP-like"/>
</dbReference>
<dbReference type="GO" id="GO:0006302">
    <property type="term" value="P:double-strand break repair"/>
    <property type="evidence" value="ECO:0007669"/>
    <property type="project" value="InterPro"/>
</dbReference>
<sequence>MKRFVVLSDLHAHPWSAFAWGDGLGNTRLRRSLDVLDASLERAQADNIPWFFIGDLVHTAGYAINTVLSGITEIFLRYHGVTKVAVWGNHDARGVGGKITVDQTVFGALYQHVTLLDPSILSEPVIVDGIQVAGAGFQPRVSLLDEVPRAEIGLYHQTVIGSTVPNGFVLDEDGLDPQLLLSRHRLSIVGDIHHPQQIDAPPGQGILIPGSPEHHNFGDKGEHGWWVVTLPDEKEHSDDCSLGLAAAAGCDCAAGVPDINLEFVPGGSPEFRTVNTPADAASDGHFYRVRTVRKGETLPDNVTAIAPTPTTIEHRDVLQGASETEHILQAWLKTQPPPKGEDPTAYLAAGRELLVAQNIPRMRDMRLTELHLHNFCSFADQPMTIKPGVWFIGGQGRDYPSNGAGKSTLIGESLYWLLFGQTTKGLSADEVIRWGESACFVTATILIAAAEDEDGYLMVTRRRDKDGYTLSVVQDSTPWEAESVHAMTTKLGAYLGITPDIFQSLAYFSQEKLLLFSSATDGERKNVLADLIGLRAYQDAATAATTQWTTQVNKQITLAARLELLGEHICTLEDTARGYATQTLQWDQAQAGVVQQAQASCFQATTTADELIEATEARIARLVRWADEAITRRRVYLDTTRATVTTDIRVAAAQESCAAVVAAQERLKAYEVSIVAANFASVDAARQAIKGLTRQQAELVEVEKNCTAVSDGRRALEQMLHKVRTERDVLDEAARQGVDAFTVAKKTLEAGKC</sequence>
<organism evidence="3">
    <name type="scientific">marine sediment metagenome</name>
    <dbReference type="NCBI Taxonomy" id="412755"/>
    <lineage>
        <taxon>unclassified sequences</taxon>
        <taxon>metagenomes</taxon>
        <taxon>ecological metagenomes</taxon>
    </lineage>
</organism>
<dbReference type="PANTHER" id="PTHR32114:SF2">
    <property type="entry name" value="ABC TRANSPORTER ABCH.3"/>
    <property type="match status" value="1"/>
</dbReference>
<dbReference type="InterPro" id="IPR004843">
    <property type="entry name" value="Calcineurin-like_PHP"/>
</dbReference>
<dbReference type="InterPro" id="IPR038729">
    <property type="entry name" value="Rad50/SbcC_AAA"/>
</dbReference>
<comment type="caution">
    <text evidence="3">The sequence shown here is derived from an EMBL/GenBank/DDBJ whole genome shotgun (WGS) entry which is preliminary data.</text>
</comment>
<gene>
    <name evidence="3" type="ORF">LCGC14_1923120</name>
</gene>
<dbReference type="AlphaFoldDB" id="A0A0F9GDK5"/>
<name>A0A0F9GDK5_9ZZZZ</name>
<evidence type="ECO:0000259" key="2">
    <source>
        <dbReference type="Pfam" id="PF13476"/>
    </source>
</evidence>
<feature type="domain" description="Rad50/SbcC-type AAA" evidence="2">
    <location>
        <begin position="369"/>
        <end position="470"/>
    </location>
</feature>